<sequence length="190" mass="21339">MRLQKAYLSCYRILHDPADLSLAVENFRLASGHATQGFPERIKAALRWVAAAEEHNHASGLETYTTFFNLFDGHFATRSSTISRHEAAAAFHYVRSLPVAAASCAIRHVNLRQAVELVQQGRGHRSTSTFNSHSRLTPAGLQACTTVHVCALLKPEKAIYATRQPHHITKVNISQCFRYDDRWVTSCPRR</sequence>
<proteinExistence type="predicted"/>
<reference evidence="1" key="1">
    <citation type="journal article" date="2020" name="New Phytol.">
        <title>Comparative genomics reveals dynamic genome evolution in host specialist ectomycorrhizal fungi.</title>
        <authorList>
            <person name="Lofgren L.A."/>
            <person name="Nguyen N.H."/>
            <person name="Vilgalys R."/>
            <person name="Ruytinx J."/>
            <person name="Liao H.L."/>
            <person name="Branco S."/>
            <person name="Kuo A."/>
            <person name="LaButti K."/>
            <person name="Lipzen A."/>
            <person name="Andreopoulos W."/>
            <person name="Pangilinan J."/>
            <person name="Riley R."/>
            <person name="Hundley H."/>
            <person name="Na H."/>
            <person name="Barry K."/>
            <person name="Grigoriev I.V."/>
            <person name="Stajich J.E."/>
            <person name="Kennedy P.G."/>
        </authorList>
    </citation>
    <scope>NUCLEOTIDE SEQUENCE</scope>
    <source>
        <strain evidence="1">S12</strain>
    </source>
</reference>
<evidence type="ECO:0000313" key="2">
    <source>
        <dbReference type="Proteomes" id="UP000719766"/>
    </source>
</evidence>
<dbReference type="RefSeq" id="XP_041162925.1">
    <property type="nucleotide sequence ID" value="XM_041309932.1"/>
</dbReference>
<accession>A0A9P7DLW9</accession>
<organism evidence="1 2">
    <name type="scientific">Suillus plorans</name>
    <dbReference type="NCBI Taxonomy" id="116603"/>
    <lineage>
        <taxon>Eukaryota</taxon>
        <taxon>Fungi</taxon>
        <taxon>Dikarya</taxon>
        <taxon>Basidiomycota</taxon>
        <taxon>Agaricomycotina</taxon>
        <taxon>Agaricomycetes</taxon>
        <taxon>Agaricomycetidae</taxon>
        <taxon>Boletales</taxon>
        <taxon>Suillineae</taxon>
        <taxon>Suillaceae</taxon>
        <taxon>Suillus</taxon>
    </lineage>
</organism>
<dbReference type="Proteomes" id="UP000719766">
    <property type="component" value="Unassembled WGS sequence"/>
</dbReference>
<comment type="caution">
    <text evidence="1">The sequence shown here is derived from an EMBL/GenBank/DDBJ whole genome shotgun (WGS) entry which is preliminary data.</text>
</comment>
<protein>
    <submittedName>
        <fullName evidence="1">Uncharacterized protein</fullName>
    </submittedName>
</protein>
<dbReference type="EMBL" id="JABBWE010000014">
    <property type="protein sequence ID" value="KAG1798114.1"/>
    <property type="molecule type" value="Genomic_DNA"/>
</dbReference>
<name>A0A9P7DLW9_9AGAM</name>
<gene>
    <name evidence="1" type="ORF">HD556DRAFT_220852</name>
</gene>
<evidence type="ECO:0000313" key="1">
    <source>
        <dbReference type="EMBL" id="KAG1798114.1"/>
    </source>
</evidence>
<dbReference type="AlphaFoldDB" id="A0A9P7DLW9"/>
<dbReference type="OrthoDB" id="2688973at2759"/>
<keyword evidence="2" id="KW-1185">Reference proteome</keyword>
<dbReference type="GeneID" id="64603696"/>